<keyword evidence="8 11" id="KW-0406">Ion transport</keyword>
<dbReference type="SUPFAM" id="SSF63712">
    <property type="entry name" value="Nicotinic receptor ligand binding domain-like"/>
    <property type="match status" value="1"/>
</dbReference>
<organism evidence="14 15">
    <name type="scientific">Penaeus vannamei</name>
    <name type="common">Whiteleg shrimp</name>
    <name type="synonym">Litopenaeus vannamei</name>
    <dbReference type="NCBI Taxonomy" id="6689"/>
    <lineage>
        <taxon>Eukaryota</taxon>
        <taxon>Metazoa</taxon>
        <taxon>Ecdysozoa</taxon>
        <taxon>Arthropoda</taxon>
        <taxon>Crustacea</taxon>
        <taxon>Multicrustacea</taxon>
        <taxon>Malacostraca</taxon>
        <taxon>Eumalacostraca</taxon>
        <taxon>Eucarida</taxon>
        <taxon>Decapoda</taxon>
        <taxon>Dendrobranchiata</taxon>
        <taxon>Penaeoidea</taxon>
        <taxon>Penaeidae</taxon>
        <taxon>Penaeus</taxon>
    </lineage>
</organism>
<evidence type="ECO:0000256" key="3">
    <source>
        <dbReference type="ARBA" id="ARBA00022448"/>
    </source>
</evidence>
<dbReference type="GO" id="GO:0005230">
    <property type="term" value="F:extracellular ligand-gated monoatomic ion channel activity"/>
    <property type="evidence" value="ECO:0007669"/>
    <property type="project" value="InterPro"/>
</dbReference>
<dbReference type="GO" id="GO:0099095">
    <property type="term" value="F:ligand-gated monoatomic anion channel activity"/>
    <property type="evidence" value="ECO:0007669"/>
    <property type="project" value="UniProtKB-ARBA"/>
</dbReference>
<dbReference type="EMBL" id="QCYY01001344">
    <property type="protein sequence ID" value="ROT78728.1"/>
    <property type="molecule type" value="Genomic_DNA"/>
</dbReference>
<evidence type="ECO:0000256" key="10">
    <source>
        <dbReference type="ARBA" id="ARBA00023303"/>
    </source>
</evidence>
<evidence type="ECO:0000259" key="12">
    <source>
        <dbReference type="Pfam" id="PF02931"/>
    </source>
</evidence>
<evidence type="ECO:0000256" key="11">
    <source>
        <dbReference type="RuleBase" id="RU000687"/>
    </source>
</evidence>
<comment type="caution">
    <text evidence="14">The sequence shown here is derived from an EMBL/GenBank/DDBJ whole genome shotgun (WGS) entry which is preliminary data.</text>
</comment>
<dbReference type="SUPFAM" id="SSF90112">
    <property type="entry name" value="Neurotransmitter-gated ion-channel transmembrane pore"/>
    <property type="match status" value="1"/>
</dbReference>
<evidence type="ECO:0000313" key="14">
    <source>
        <dbReference type="EMBL" id="ROT78728.1"/>
    </source>
</evidence>
<evidence type="ECO:0000256" key="2">
    <source>
        <dbReference type="ARBA" id="ARBA00004236"/>
    </source>
</evidence>
<keyword evidence="3 11" id="KW-0813">Transport</keyword>
<keyword evidence="10 11" id="KW-0407">Ion channel</keyword>
<keyword evidence="5 11" id="KW-0812">Transmembrane</keyword>
<keyword evidence="7 11" id="KW-1133">Transmembrane helix</keyword>
<evidence type="ECO:0000256" key="4">
    <source>
        <dbReference type="ARBA" id="ARBA00022475"/>
    </source>
</evidence>
<reference evidence="14 15" key="2">
    <citation type="submission" date="2019-01" db="EMBL/GenBank/DDBJ databases">
        <title>The decoding of complex shrimp genome reveals the adaptation for benthos swimmer, frequently molting mechanism and breeding impact on genome.</title>
        <authorList>
            <person name="Sun Y."/>
            <person name="Gao Y."/>
            <person name="Yu Y."/>
        </authorList>
    </citation>
    <scope>NUCLEOTIDE SEQUENCE [LARGE SCALE GENOMIC DNA]</scope>
    <source>
        <tissue evidence="14">Muscle</tissue>
    </source>
</reference>
<dbReference type="OrthoDB" id="6366994at2759"/>
<dbReference type="InterPro" id="IPR036719">
    <property type="entry name" value="Neuro-gated_channel_TM_sf"/>
</dbReference>
<keyword evidence="6" id="KW-0732">Signal</keyword>
<comment type="caution">
    <text evidence="11">Lacks conserved residue(s) required for the propagation of feature annotation.</text>
</comment>
<dbReference type="InterPro" id="IPR006201">
    <property type="entry name" value="Neur_channel"/>
</dbReference>
<dbReference type="PROSITE" id="PS00236">
    <property type="entry name" value="NEUROTR_ION_CHANNEL"/>
    <property type="match status" value="1"/>
</dbReference>
<dbReference type="GO" id="GO:0004888">
    <property type="term" value="F:transmembrane signaling receptor activity"/>
    <property type="evidence" value="ECO:0007669"/>
    <property type="project" value="InterPro"/>
</dbReference>
<evidence type="ECO:0000313" key="15">
    <source>
        <dbReference type="Proteomes" id="UP000283509"/>
    </source>
</evidence>
<dbReference type="Gene3D" id="2.70.170.10">
    <property type="entry name" value="Neurotransmitter-gated ion-channel ligand-binding domain"/>
    <property type="match status" value="1"/>
</dbReference>
<dbReference type="Pfam" id="PF02931">
    <property type="entry name" value="Neur_chan_LBD"/>
    <property type="match status" value="1"/>
</dbReference>
<dbReference type="InterPro" id="IPR038050">
    <property type="entry name" value="Neuro_actylchol_rec"/>
</dbReference>
<dbReference type="InterPro" id="IPR006029">
    <property type="entry name" value="Neurotrans-gated_channel_TM"/>
</dbReference>
<dbReference type="Gene3D" id="1.20.58.390">
    <property type="entry name" value="Neurotransmitter-gated ion-channel transmembrane domain"/>
    <property type="match status" value="1"/>
</dbReference>
<dbReference type="GO" id="GO:0005886">
    <property type="term" value="C:plasma membrane"/>
    <property type="evidence" value="ECO:0007669"/>
    <property type="project" value="UniProtKB-SubCell"/>
</dbReference>
<reference evidence="14 15" key="1">
    <citation type="submission" date="2018-04" db="EMBL/GenBank/DDBJ databases">
        <authorList>
            <person name="Zhang X."/>
            <person name="Yuan J."/>
            <person name="Li F."/>
            <person name="Xiang J."/>
        </authorList>
    </citation>
    <scope>NUCLEOTIDE SEQUENCE [LARGE SCALE GENOMIC DNA]</scope>
    <source>
        <tissue evidence="14">Muscle</tissue>
    </source>
</reference>
<sequence length="332" mass="38496">MMDITIEWFIRLYWRDRRLTPPEHLAKGEWENIAPDIAKHVWLPTTFIDHVKEVTKPSLLVAPESFRMQNDGLIRYSISVTTRVSCPMDFSAYPFDNQVCYFKMESYQFTAKQVSYNWFDPKIGRSPQIQSGQFDFDFYSVQQQNTSHQNRSYPTVMIELVLRRRIVYHLMNTFLPSGLFVMVSWLTLLVPHHQMPARMVLTITTLLTLVSMFAGVRQETPKVSYAKAVDQWMIMCVIFVFCVLFEFTVVIFLHERGKRTSKPSATPQVVQERRGRYNLTNRGRNTATSFTNHASSFLRFKPAAVTPAESDAGGRPHGEGQEVRVQCCLIED</sequence>
<feature type="transmembrane region" description="Helical" evidence="11">
    <location>
        <begin position="166"/>
        <end position="190"/>
    </location>
</feature>
<proteinExistence type="inferred from homology"/>
<evidence type="ECO:0000256" key="7">
    <source>
        <dbReference type="ARBA" id="ARBA00022989"/>
    </source>
</evidence>
<evidence type="ECO:0000256" key="6">
    <source>
        <dbReference type="ARBA" id="ARBA00022729"/>
    </source>
</evidence>
<feature type="domain" description="Neurotransmitter-gated ion-channel ligand-binding" evidence="12">
    <location>
        <begin position="2"/>
        <end position="166"/>
    </location>
</feature>
<dbReference type="InterPro" id="IPR006202">
    <property type="entry name" value="Neur_chan_lig-bd"/>
</dbReference>
<keyword evidence="15" id="KW-1185">Reference proteome</keyword>
<dbReference type="PRINTS" id="PR00252">
    <property type="entry name" value="NRIONCHANNEL"/>
</dbReference>
<evidence type="ECO:0000256" key="9">
    <source>
        <dbReference type="ARBA" id="ARBA00023136"/>
    </source>
</evidence>
<dbReference type="Pfam" id="PF02932">
    <property type="entry name" value="Neur_chan_memb"/>
    <property type="match status" value="1"/>
</dbReference>
<dbReference type="STRING" id="6689.A0A423TQI8"/>
<comment type="subcellular location">
    <subcellularLocation>
        <location evidence="2">Cell membrane</location>
    </subcellularLocation>
    <subcellularLocation>
        <location evidence="1">Membrane</location>
        <topology evidence="1">Multi-pass membrane protein</topology>
    </subcellularLocation>
</comment>
<dbReference type="InterPro" id="IPR036734">
    <property type="entry name" value="Neur_chan_lig-bd_sf"/>
</dbReference>
<accession>A0A423TQI8</accession>
<feature type="transmembrane region" description="Helical" evidence="11">
    <location>
        <begin position="232"/>
        <end position="253"/>
    </location>
</feature>
<dbReference type="PANTHER" id="PTHR18945">
    <property type="entry name" value="NEUROTRANSMITTER GATED ION CHANNEL"/>
    <property type="match status" value="1"/>
</dbReference>
<dbReference type="InterPro" id="IPR018000">
    <property type="entry name" value="Neurotransmitter_ion_chnl_CS"/>
</dbReference>
<evidence type="ECO:0000256" key="8">
    <source>
        <dbReference type="ARBA" id="ARBA00023065"/>
    </source>
</evidence>
<gene>
    <name evidence="14" type="ORF">C7M84_002565</name>
</gene>
<dbReference type="InterPro" id="IPR006028">
    <property type="entry name" value="GABAA/Glycine_rcpt"/>
</dbReference>
<dbReference type="AlphaFoldDB" id="A0A423TQI8"/>
<evidence type="ECO:0000259" key="13">
    <source>
        <dbReference type="Pfam" id="PF02932"/>
    </source>
</evidence>
<evidence type="ECO:0000256" key="5">
    <source>
        <dbReference type="ARBA" id="ARBA00022692"/>
    </source>
</evidence>
<protein>
    <submittedName>
        <fullName evidence="14">Uncharacterized protein</fullName>
    </submittedName>
</protein>
<dbReference type="PRINTS" id="PR00253">
    <property type="entry name" value="GABAARECEPTR"/>
</dbReference>
<feature type="transmembrane region" description="Helical" evidence="11">
    <location>
        <begin position="197"/>
        <end position="216"/>
    </location>
</feature>
<keyword evidence="9 11" id="KW-0472">Membrane</keyword>
<dbReference type="GO" id="GO:0005254">
    <property type="term" value="F:chloride channel activity"/>
    <property type="evidence" value="ECO:0007669"/>
    <property type="project" value="UniProtKB-ARBA"/>
</dbReference>
<name>A0A423TQI8_PENVA</name>
<evidence type="ECO:0000256" key="1">
    <source>
        <dbReference type="ARBA" id="ARBA00004141"/>
    </source>
</evidence>
<dbReference type="Proteomes" id="UP000283509">
    <property type="component" value="Unassembled WGS sequence"/>
</dbReference>
<keyword evidence="4" id="KW-1003">Cell membrane</keyword>
<comment type="similarity">
    <text evidence="11">Belongs to the ligand-gated ion channel (TC 1.A.9) family.</text>
</comment>
<feature type="domain" description="Neurotransmitter-gated ion-channel transmembrane" evidence="13">
    <location>
        <begin position="174"/>
        <end position="287"/>
    </location>
</feature>